<dbReference type="Proteomes" id="UP000238196">
    <property type="component" value="Unassembled WGS sequence"/>
</dbReference>
<proteinExistence type="predicted"/>
<keyword evidence="2" id="KW-0472">Membrane</keyword>
<evidence type="ECO:0000256" key="1">
    <source>
        <dbReference type="SAM" id="Coils"/>
    </source>
</evidence>
<feature type="transmembrane region" description="Helical" evidence="2">
    <location>
        <begin position="54"/>
        <end position="73"/>
    </location>
</feature>
<keyword evidence="1" id="KW-0175">Coiled coil</keyword>
<organism evidence="3 4">
    <name type="scientific">Proteobacteria bacterium 228</name>
    <dbReference type="NCBI Taxonomy" id="2083153"/>
    <lineage>
        <taxon>Bacteria</taxon>
        <taxon>Pseudomonadati</taxon>
        <taxon>Pseudomonadota</taxon>
    </lineage>
</organism>
<dbReference type="OrthoDB" id="328338at2"/>
<comment type="caution">
    <text evidence="3">The sequence shown here is derived from an EMBL/GenBank/DDBJ whole genome shotgun (WGS) entry which is preliminary data.</text>
</comment>
<protein>
    <submittedName>
        <fullName evidence="3">Uncharacterized protein</fullName>
    </submittedName>
</protein>
<evidence type="ECO:0000256" key="2">
    <source>
        <dbReference type="SAM" id="Phobius"/>
    </source>
</evidence>
<evidence type="ECO:0000313" key="3">
    <source>
        <dbReference type="EMBL" id="PPC76136.1"/>
    </source>
</evidence>
<evidence type="ECO:0000313" key="4">
    <source>
        <dbReference type="Proteomes" id="UP000238196"/>
    </source>
</evidence>
<feature type="coiled-coil region" evidence="1">
    <location>
        <begin position="1"/>
        <end position="28"/>
    </location>
</feature>
<gene>
    <name evidence="3" type="ORF">C4K68_17260</name>
</gene>
<dbReference type="EMBL" id="PRLP01000057">
    <property type="protein sequence ID" value="PPC76136.1"/>
    <property type="molecule type" value="Genomic_DNA"/>
</dbReference>
<dbReference type="AlphaFoldDB" id="A0A2S5KPB6"/>
<sequence length="149" mass="17157">MDDKQVDIELLEKEYFHLQSEIENFDEKSLTIKAWGVSLAGAIAGSSAFTDSKIVILFAALVSLMFWFIDAAWKTFQYANYRRVGHIEEYMRGERENIENLQIASSWSISYHNGGNKRLFKIMFWPHVALPHGAMFVLLSVIYIFSSHA</sequence>
<accession>A0A2S5KPB6</accession>
<reference evidence="3 4" key="1">
    <citation type="submission" date="2018-02" db="EMBL/GenBank/DDBJ databases">
        <title>novel marine gammaproteobacteria from coastal saline agro ecosystem.</title>
        <authorList>
            <person name="Krishnan R."/>
            <person name="Ramesh Kumar N."/>
        </authorList>
    </citation>
    <scope>NUCLEOTIDE SEQUENCE [LARGE SCALE GENOMIC DNA]</scope>
    <source>
        <strain evidence="3 4">228</strain>
    </source>
</reference>
<keyword evidence="2" id="KW-1133">Transmembrane helix</keyword>
<feature type="transmembrane region" description="Helical" evidence="2">
    <location>
        <begin position="124"/>
        <end position="145"/>
    </location>
</feature>
<name>A0A2S5KPB6_9PROT</name>
<keyword evidence="2" id="KW-0812">Transmembrane</keyword>